<evidence type="ECO:0000256" key="1">
    <source>
        <dbReference type="ARBA" id="ARBA00010577"/>
    </source>
</evidence>
<feature type="compositionally biased region" description="Polar residues" evidence="6">
    <location>
        <begin position="1"/>
        <end position="11"/>
    </location>
</feature>
<feature type="region of interest" description="Disordered" evidence="6">
    <location>
        <begin position="1"/>
        <end position="26"/>
    </location>
</feature>
<name>A0A368YRJ5_9RHOB</name>
<dbReference type="Pfam" id="PF13860">
    <property type="entry name" value="FlgD_ig"/>
    <property type="match status" value="1"/>
</dbReference>
<dbReference type="OrthoDB" id="9785233at2"/>
<evidence type="ECO:0000256" key="3">
    <source>
        <dbReference type="ARBA" id="ARBA00022795"/>
    </source>
</evidence>
<proteinExistence type="inferred from homology"/>
<keyword evidence="3 5" id="KW-1005">Bacterial flagellum biogenesis</keyword>
<evidence type="ECO:0000256" key="4">
    <source>
        <dbReference type="ARBA" id="ARBA00024746"/>
    </source>
</evidence>
<dbReference type="Pfam" id="PF03963">
    <property type="entry name" value="FlgD"/>
    <property type="match status" value="1"/>
</dbReference>
<sequence>MVDNVSATSSMATTARQASGASTSGSAFASSDFETFLKMLTTQIKNQDPLNPMEGTEFAVQLATFSGVEQQVQTNALLQQLLSGGTNGLGELSGWIGRDVRTTAPVWFDRSPLTMTVNPAAGADTVTLITLDARGNEVSREEIGAGSGEIDWQGRDAQGNVLPAGIYQFRVVSAKDGEVINTSDVGVYTRVTGAELVGGTPRLILTGGATAELEDISAVRE</sequence>
<comment type="similarity">
    <text evidence="1 5">Belongs to the FlgD family.</text>
</comment>
<evidence type="ECO:0000256" key="2">
    <source>
        <dbReference type="ARBA" id="ARBA00016013"/>
    </source>
</evidence>
<protein>
    <recommendedName>
        <fullName evidence="2 5">Basal-body rod modification protein FlgD</fullName>
    </recommendedName>
</protein>
<evidence type="ECO:0000313" key="9">
    <source>
        <dbReference type="Proteomes" id="UP000253345"/>
    </source>
</evidence>
<dbReference type="Gene3D" id="2.30.30.910">
    <property type="match status" value="1"/>
</dbReference>
<accession>A0A368YRJ5</accession>
<keyword evidence="9" id="KW-1185">Reference proteome</keyword>
<dbReference type="InterPro" id="IPR025965">
    <property type="entry name" value="FlgD/Vpr_Ig-like"/>
</dbReference>
<keyword evidence="8" id="KW-0966">Cell projection</keyword>
<dbReference type="NCBIfam" id="NF009453">
    <property type="entry name" value="PRK12813.1"/>
    <property type="match status" value="1"/>
</dbReference>
<organism evidence="8 9">
    <name type="scientific">Paracoccus lutimaris</name>
    <dbReference type="NCBI Taxonomy" id="1490030"/>
    <lineage>
        <taxon>Bacteria</taxon>
        <taxon>Pseudomonadati</taxon>
        <taxon>Pseudomonadota</taxon>
        <taxon>Alphaproteobacteria</taxon>
        <taxon>Rhodobacterales</taxon>
        <taxon>Paracoccaceae</taxon>
        <taxon>Paracoccus</taxon>
    </lineage>
</organism>
<reference evidence="8 9" key="1">
    <citation type="submission" date="2018-07" db="EMBL/GenBank/DDBJ databases">
        <title>Genomic Encyclopedia of Type Strains, Phase III (KMG-III): the genomes of soil and plant-associated and newly described type strains.</title>
        <authorList>
            <person name="Whitman W."/>
        </authorList>
    </citation>
    <scope>NUCLEOTIDE SEQUENCE [LARGE SCALE GENOMIC DNA]</scope>
    <source>
        <strain evidence="8 9">CECT 8525</strain>
    </source>
</reference>
<comment type="caution">
    <text evidence="8">The sequence shown here is derived from an EMBL/GenBank/DDBJ whole genome shotgun (WGS) entry which is preliminary data.</text>
</comment>
<evidence type="ECO:0000256" key="5">
    <source>
        <dbReference type="RuleBase" id="RU362076"/>
    </source>
</evidence>
<comment type="function">
    <text evidence="4 5">Required for flagellar hook formation. May act as a scaffolding protein.</text>
</comment>
<evidence type="ECO:0000259" key="7">
    <source>
        <dbReference type="Pfam" id="PF13860"/>
    </source>
</evidence>
<evidence type="ECO:0000313" key="8">
    <source>
        <dbReference type="EMBL" id="RCW80764.1"/>
    </source>
</evidence>
<dbReference type="AlphaFoldDB" id="A0A368YRJ5"/>
<dbReference type="InterPro" id="IPR005648">
    <property type="entry name" value="FlgD"/>
</dbReference>
<keyword evidence="8" id="KW-0282">Flagellum</keyword>
<keyword evidence="8" id="KW-0969">Cilium</keyword>
<evidence type="ECO:0000256" key="6">
    <source>
        <dbReference type="SAM" id="MobiDB-lite"/>
    </source>
</evidence>
<dbReference type="Gene3D" id="2.60.40.4070">
    <property type="match status" value="1"/>
</dbReference>
<dbReference type="GO" id="GO:0044781">
    <property type="term" value="P:bacterial-type flagellum organization"/>
    <property type="evidence" value="ECO:0007669"/>
    <property type="project" value="UniProtKB-UniRule"/>
</dbReference>
<dbReference type="Proteomes" id="UP000253345">
    <property type="component" value="Unassembled WGS sequence"/>
</dbReference>
<dbReference type="EMBL" id="QPJL01000017">
    <property type="protein sequence ID" value="RCW80764.1"/>
    <property type="molecule type" value="Genomic_DNA"/>
</dbReference>
<feature type="domain" description="FlgD/Vpr Ig-like" evidence="7">
    <location>
        <begin position="109"/>
        <end position="176"/>
    </location>
</feature>
<gene>
    <name evidence="8" type="ORF">DFP89_1179</name>
</gene>
<dbReference type="RefSeq" id="WP_114350071.1">
    <property type="nucleotide sequence ID" value="NZ_QPJL01000017.1"/>
</dbReference>
<feature type="compositionally biased region" description="Low complexity" evidence="6">
    <location>
        <begin position="12"/>
        <end position="26"/>
    </location>
</feature>